<gene>
    <name evidence="2" type="ORF">FA15DRAFT_420254</name>
</gene>
<protein>
    <submittedName>
        <fullName evidence="2">Uncharacterized protein</fullName>
    </submittedName>
</protein>
<dbReference type="AlphaFoldDB" id="A0A5C3K958"/>
<evidence type="ECO:0000256" key="1">
    <source>
        <dbReference type="SAM" id="Phobius"/>
    </source>
</evidence>
<reference evidence="2 3" key="1">
    <citation type="journal article" date="2019" name="Nat. Ecol. Evol.">
        <title>Megaphylogeny resolves global patterns of mushroom evolution.</title>
        <authorList>
            <person name="Varga T."/>
            <person name="Krizsan K."/>
            <person name="Foldi C."/>
            <person name="Dima B."/>
            <person name="Sanchez-Garcia M."/>
            <person name="Sanchez-Ramirez S."/>
            <person name="Szollosi G.J."/>
            <person name="Szarkandi J.G."/>
            <person name="Papp V."/>
            <person name="Albert L."/>
            <person name="Andreopoulos W."/>
            <person name="Angelini C."/>
            <person name="Antonin V."/>
            <person name="Barry K.W."/>
            <person name="Bougher N.L."/>
            <person name="Buchanan P."/>
            <person name="Buyck B."/>
            <person name="Bense V."/>
            <person name="Catcheside P."/>
            <person name="Chovatia M."/>
            <person name="Cooper J."/>
            <person name="Damon W."/>
            <person name="Desjardin D."/>
            <person name="Finy P."/>
            <person name="Geml J."/>
            <person name="Haridas S."/>
            <person name="Hughes K."/>
            <person name="Justo A."/>
            <person name="Karasinski D."/>
            <person name="Kautmanova I."/>
            <person name="Kiss B."/>
            <person name="Kocsube S."/>
            <person name="Kotiranta H."/>
            <person name="LaButti K.M."/>
            <person name="Lechner B.E."/>
            <person name="Liimatainen K."/>
            <person name="Lipzen A."/>
            <person name="Lukacs Z."/>
            <person name="Mihaltcheva S."/>
            <person name="Morgado L.N."/>
            <person name="Niskanen T."/>
            <person name="Noordeloos M.E."/>
            <person name="Ohm R.A."/>
            <person name="Ortiz-Santana B."/>
            <person name="Ovrebo C."/>
            <person name="Racz N."/>
            <person name="Riley R."/>
            <person name="Savchenko A."/>
            <person name="Shiryaev A."/>
            <person name="Soop K."/>
            <person name="Spirin V."/>
            <person name="Szebenyi C."/>
            <person name="Tomsovsky M."/>
            <person name="Tulloss R.E."/>
            <person name="Uehling J."/>
            <person name="Grigoriev I.V."/>
            <person name="Vagvolgyi C."/>
            <person name="Papp T."/>
            <person name="Martin F.M."/>
            <person name="Miettinen O."/>
            <person name="Hibbett D.S."/>
            <person name="Nagy L.G."/>
        </authorList>
    </citation>
    <scope>NUCLEOTIDE SEQUENCE [LARGE SCALE GENOMIC DNA]</scope>
    <source>
        <strain evidence="2 3">CBS 121175</strain>
    </source>
</reference>
<feature type="transmembrane region" description="Helical" evidence="1">
    <location>
        <begin position="152"/>
        <end position="175"/>
    </location>
</feature>
<feature type="transmembrane region" description="Helical" evidence="1">
    <location>
        <begin position="89"/>
        <end position="109"/>
    </location>
</feature>
<name>A0A5C3K958_COPMA</name>
<evidence type="ECO:0000313" key="3">
    <source>
        <dbReference type="Proteomes" id="UP000307440"/>
    </source>
</evidence>
<keyword evidence="3" id="KW-1185">Reference proteome</keyword>
<keyword evidence="1" id="KW-0812">Transmembrane</keyword>
<keyword evidence="1" id="KW-0472">Membrane</keyword>
<sequence length="244" mass="27465">MGRSCGWMDTARRRCAMCRLLCFPIFYWTWPRSSLFDIVAETREGQGNNAFSIQDSSVGSWALLLLHSGSLFSGTLVCGWMLRQPLRVVFSFGFTSAIRTPFIPLPILVGSLRLNPGRSLVVRGEPVNRLDSRSFRLFSSSFHVLRDPPSPVEIVLCPMGQVFCFLILCVLGFIWDLGAPTVIEMCDQDSACDVSWRRLVVWKGRVAGTAHSSIFYTSWMSDVVFWCGLIGRRTWGNCTSVRLC</sequence>
<keyword evidence="1" id="KW-1133">Transmembrane helix</keyword>
<evidence type="ECO:0000313" key="2">
    <source>
        <dbReference type="EMBL" id="TFK16600.1"/>
    </source>
</evidence>
<organism evidence="2 3">
    <name type="scientific">Coprinopsis marcescibilis</name>
    <name type="common">Agaric fungus</name>
    <name type="synonym">Psathyrella marcescibilis</name>
    <dbReference type="NCBI Taxonomy" id="230819"/>
    <lineage>
        <taxon>Eukaryota</taxon>
        <taxon>Fungi</taxon>
        <taxon>Dikarya</taxon>
        <taxon>Basidiomycota</taxon>
        <taxon>Agaricomycotina</taxon>
        <taxon>Agaricomycetes</taxon>
        <taxon>Agaricomycetidae</taxon>
        <taxon>Agaricales</taxon>
        <taxon>Agaricineae</taxon>
        <taxon>Psathyrellaceae</taxon>
        <taxon>Coprinopsis</taxon>
    </lineage>
</organism>
<dbReference type="Proteomes" id="UP000307440">
    <property type="component" value="Unassembled WGS sequence"/>
</dbReference>
<proteinExistence type="predicted"/>
<feature type="transmembrane region" description="Helical" evidence="1">
    <location>
        <begin position="60"/>
        <end position="82"/>
    </location>
</feature>
<accession>A0A5C3K958</accession>
<dbReference type="EMBL" id="ML210722">
    <property type="protein sequence ID" value="TFK16600.1"/>
    <property type="molecule type" value="Genomic_DNA"/>
</dbReference>